<sequence length="427" mass="49031">MLKKLSFFGVVLVCSVFLLILLISHRLVTSTSFEYSPLQSIGRTIQSWKSLEDVMDKSDPSNLYDDSFQAEILQTVANQRKKIEVEMIGYSYPDGKFNISVSSLSDLVPELGGNPMRSIIVTTWRSGSTFLGDILNSHPANYYHYEPLLDFSIIQIRGPPNAEKALNTLKNLLNCNYTNLDHYLDYGKGHVWLFNHNTRLWDQCLQHPTICWFPEFLSPFCSLFPFQSMKIVRLRVRLIEKLLEDKRLNIRVLLLVRDPRGTLQSRKHRDWCPGQPDCDEPALLCADLVSDYSASIRLISKYPDRFTVMRYEDLSLDPYGAAKQIFQFYGLDFHPKVVEFLDTHTKVNVGGVSSTYRDSKSAPFHWRQDLAFSEVRGIQDACGPAMKYWGYVKAENASHQLVFNPIVNFTIPCPEDVHRPYCVSTKS</sequence>
<dbReference type="GO" id="GO:0006044">
    <property type="term" value="P:N-acetylglucosamine metabolic process"/>
    <property type="evidence" value="ECO:0007669"/>
    <property type="project" value="TreeGrafter"/>
</dbReference>
<dbReference type="InterPro" id="IPR027417">
    <property type="entry name" value="P-loop_NTPase"/>
</dbReference>
<reference evidence="2" key="1">
    <citation type="journal article" date="2024" name="Gigascience">
        <title>Chromosome-level genome of the poultry shaft louse Menopon gallinae provides insight into the host-switching and adaptive evolution of parasitic lice.</title>
        <authorList>
            <person name="Xu Y."/>
            <person name="Ma L."/>
            <person name="Liu S."/>
            <person name="Liang Y."/>
            <person name="Liu Q."/>
            <person name="He Z."/>
            <person name="Tian L."/>
            <person name="Duan Y."/>
            <person name="Cai W."/>
            <person name="Li H."/>
            <person name="Song F."/>
        </authorList>
    </citation>
    <scope>NUCLEOTIDE SEQUENCE</scope>
    <source>
        <strain evidence="2">Cailab_2023a</strain>
    </source>
</reference>
<dbReference type="GO" id="GO:0001517">
    <property type="term" value="F:N-acetylglucosamine 6-O-sulfotransferase activity"/>
    <property type="evidence" value="ECO:0007669"/>
    <property type="project" value="TreeGrafter"/>
</dbReference>
<gene>
    <name evidence="2" type="ORF">PYX00_003920</name>
</gene>
<dbReference type="InterPro" id="IPR000863">
    <property type="entry name" value="Sulfotransferase_dom"/>
</dbReference>
<organism evidence="2">
    <name type="scientific">Menopon gallinae</name>
    <name type="common">poultry shaft louse</name>
    <dbReference type="NCBI Taxonomy" id="328185"/>
    <lineage>
        <taxon>Eukaryota</taxon>
        <taxon>Metazoa</taxon>
        <taxon>Ecdysozoa</taxon>
        <taxon>Arthropoda</taxon>
        <taxon>Hexapoda</taxon>
        <taxon>Insecta</taxon>
        <taxon>Pterygota</taxon>
        <taxon>Neoptera</taxon>
        <taxon>Paraneoptera</taxon>
        <taxon>Psocodea</taxon>
        <taxon>Troctomorpha</taxon>
        <taxon>Phthiraptera</taxon>
        <taxon>Amblycera</taxon>
        <taxon>Menoponidae</taxon>
        <taxon>Menopon</taxon>
    </lineage>
</organism>
<protein>
    <recommendedName>
        <fullName evidence="1">Sulfotransferase domain-containing protein</fullName>
    </recommendedName>
</protein>
<dbReference type="AlphaFoldDB" id="A0AAW2I1W1"/>
<dbReference type="EMBL" id="JARGDH010000002">
    <property type="protein sequence ID" value="KAL0276327.1"/>
    <property type="molecule type" value="Genomic_DNA"/>
</dbReference>
<dbReference type="Gene3D" id="3.40.50.300">
    <property type="entry name" value="P-loop containing nucleotide triphosphate hydrolases"/>
    <property type="match status" value="1"/>
</dbReference>
<dbReference type="PANTHER" id="PTHR10704:SF44">
    <property type="entry name" value="LD35051P-RELATED"/>
    <property type="match status" value="1"/>
</dbReference>
<dbReference type="SUPFAM" id="SSF52540">
    <property type="entry name" value="P-loop containing nucleoside triphosphate hydrolases"/>
    <property type="match status" value="1"/>
</dbReference>
<dbReference type="PANTHER" id="PTHR10704">
    <property type="entry name" value="CARBOHYDRATE SULFOTRANSFERASE"/>
    <property type="match status" value="1"/>
</dbReference>
<dbReference type="InterPro" id="IPR051135">
    <property type="entry name" value="Gal/GlcNAc/GalNAc_ST"/>
</dbReference>
<dbReference type="Pfam" id="PF00685">
    <property type="entry name" value="Sulfotransfer_1"/>
    <property type="match status" value="1"/>
</dbReference>
<dbReference type="GO" id="GO:0006790">
    <property type="term" value="P:sulfur compound metabolic process"/>
    <property type="evidence" value="ECO:0007669"/>
    <property type="project" value="TreeGrafter"/>
</dbReference>
<dbReference type="FunFam" id="3.40.50.300:FF:001931">
    <property type="entry name" value="Blast:Carbohydrate sulfotransferase 4"/>
    <property type="match status" value="1"/>
</dbReference>
<feature type="domain" description="Sulfotransferase" evidence="1">
    <location>
        <begin position="117"/>
        <end position="348"/>
    </location>
</feature>
<name>A0AAW2I1W1_9NEOP</name>
<evidence type="ECO:0000259" key="1">
    <source>
        <dbReference type="Pfam" id="PF00685"/>
    </source>
</evidence>
<accession>A0AAW2I1W1</accession>
<evidence type="ECO:0000313" key="2">
    <source>
        <dbReference type="EMBL" id="KAL0276327.1"/>
    </source>
</evidence>
<proteinExistence type="predicted"/>
<comment type="caution">
    <text evidence="2">The sequence shown here is derived from an EMBL/GenBank/DDBJ whole genome shotgun (WGS) entry which is preliminary data.</text>
</comment>